<dbReference type="EMBL" id="BARS01003720">
    <property type="protein sequence ID" value="GAF85512.1"/>
    <property type="molecule type" value="Genomic_DNA"/>
</dbReference>
<sequence length="69" mass="7566">MLVGVGFLRDDVAGADVARVGRRHGRRIGYTGAGGGQGERCAAYDDMTYERWRHAAVRISNLLFQPITT</sequence>
<evidence type="ECO:0000313" key="1">
    <source>
        <dbReference type="EMBL" id="GAF85512.1"/>
    </source>
</evidence>
<reference evidence="1" key="1">
    <citation type="journal article" date="2014" name="Front. Microbiol.">
        <title>High frequency of phylogenetically diverse reductive dehalogenase-homologous genes in deep subseafloor sedimentary metagenomes.</title>
        <authorList>
            <person name="Kawai M."/>
            <person name="Futagami T."/>
            <person name="Toyoda A."/>
            <person name="Takaki Y."/>
            <person name="Nishi S."/>
            <person name="Hori S."/>
            <person name="Arai W."/>
            <person name="Tsubouchi T."/>
            <person name="Morono Y."/>
            <person name="Uchiyama I."/>
            <person name="Ito T."/>
            <person name="Fujiyama A."/>
            <person name="Inagaki F."/>
            <person name="Takami H."/>
        </authorList>
    </citation>
    <scope>NUCLEOTIDE SEQUENCE</scope>
    <source>
        <strain evidence="1">Expedition CK06-06</strain>
    </source>
</reference>
<proteinExistence type="predicted"/>
<protein>
    <submittedName>
        <fullName evidence="1">Uncharacterized protein</fullName>
    </submittedName>
</protein>
<name>X0TBH7_9ZZZZ</name>
<organism evidence="1">
    <name type="scientific">marine sediment metagenome</name>
    <dbReference type="NCBI Taxonomy" id="412755"/>
    <lineage>
        <taxon>unclassified sequences</taxon>
        <taxon>metagenomes</taxon>
        <taxon>ecological metagenomes</taxon>
    </lineage>
</organism>
<dbReference type="AlphaFoldDB" id="X0TBH7"/>
<comment type="caution">
    <text evidence="1">The sequence shown here is derived from an EMBL/GenBank/DDBJ whole genome shotgun (WGS) entry which is preliminary data.</text>
</comment>
<feature type="non-terminal residue" evidence="1">
    <location>
        <position position="69"/>
    </location>
</feature>
<gene>
    <name evidence="1" type="ORF">S01H1_07212</name>
</gene>
<accession>X0TBH7</accession>